<evidence type="ECO:0000313" key="4">
    <source>
        <dbReference type="Proteomes" id="UP000325315"/>
    </source>
</evidence>
<dbReference type="EMBL" id="SMMG02000007">
    <property type="protein sequence ID" value="KAA3467486.1"/>
    <property type="molecule type" value="Genomic_DNA"/>
</dbReference>
<accession>A0A5B6VES3</accession>
<reference evidence="4" key="1">
    <citation type="journal article" date="2019" name="Plant Biotechnol. J.">
        <title>Genome sequencing of the Australian wild diploid species Gossypium australe highlights disease resistance and delayed gland morphogenesis.</title>
        <authorList>
            <person name="Cai Y."/>
            <person name="Cai X."/>
            <person name="Wang Q."/>
            <person name="Wang P."/>
            <person name="Zhang Y."/>
            <person name="Cai C."/>
            <person name="Xu Y."/>
            <person name="Wang K."/>
            <person name="Zhou Z."/>
            <person name="Wang C."/>
            <person name="Geng S."/>
            <person name="Li B."/>
            <person name="Dong Q."/>
            <person name="Hou Y."/>
            <person name="Wang H."/>
            <person name="Ai P."/>
            <person name="Liu Z."/>
            <person name="Yi F."/>
            <person name="Sun M."/>
            <person name="An G."/>
            <person name="Cheng J."/>
            <person name="Zhang Y."/>
            <person name="Shi Q."/>
            <person name="Xie Y."/>
            <person name="Shi X."/>
            <person name="Chang Y."/>
            <person name="Huang F."/>
            <person name="Chen Y."/>
            <person name="Hong S."/>
            <person name="Mi L."/>
            <person name="Sun Q."/>
            <person name="Zhang L."/>
            <person name="Zhou B."/>
            <person name="Peng R."/>
            <person name="Zhang X."/>
            <person name="Liu F."/>
        </authorList>
    </citation>
    <scope>NUCLEOTIDE SEQUENCE [LARGE SCALE GENOMIC DNA]</scope>
    <source>
        <strain evidence="4">cv. PA1801</strain>
    </source>
</reference>
<gene>
    <name evidence="3" type="ORF">EPI10_002493</name>
</gene>
<feature type="transmembrane region" description="Helical" evidence="2">
    <location>
        <begin position="20"/>
        <end position="44"/>
    </location>
</feature>
<dbReference type="PANTHER" id="PTHR48200">
    <property type="entry name" value="PROTEIN, PUTATIVE-RELATED"/>
    <property type="match status" value="1"/>
</dbReference>
<protein>
    <submittedName>
        <fullName evidence="3">Golgin subfamily A member 5-like</fullName>
    </submittedName>
</protein>
<evidence type="ECO:0000256" key="2">
    <source>
        <dbReference type="SAM" id="Phobius"/>
    </source>
</evidence>
<organism evidence="3 4">
    <name type="scientific">Gossypium australe</name>
    <dbReference type="NCBI Taxonomy" id="47621"/>
    <lineage>
        <taxon>Eukaryota</taxon>
        <taxon>Viridiplantae</taxon>
        <taxon>Streptophyta</taxon>
        <taxon>Embryophyta</taxon>
        <taxon>Tracheophyta</taxon>
        <taxon>Spermatophyta</taxon>
        <taxon>Magnoliopsida</taxon>
        <taxon>eudicotyledons</taxon>
        <taxon>Gunneridae</taxon>
        <taxon>Pentapetalae</taxon>
        <taxon>rosids</taxon>
        <taxon>malvids</taxon>
        <taxon>Malvales</taxon>
        <taxon>Malvaceae</taxon>
        <taxon>Malvoideae</taxon>
        <taxon>Gossypium</taxon>
    </lineage>
</organism>
<sequence>MLSGELNGWFLMKFCIGVGVFDWLPLLGIWGAIGYAPLLVLRLAQSEFSYKRDSYKKRVKEISSAWNQTHRMKRVDVSPMTTPEYSGWWSRRVNDNIPAPSLEGTRSIEEYLRVVPSELEMIKQDFERRNSELGKKIEKLEEEKMYLSLDVDVQKLETEKLRKAKRKIEEDRDSLKTEYKKMRLSMKNAGLGKTSE</sequence>
<dbReference type="AlphaFoldDB" id="A0A5B6VES3"/>
<keyword evidence="1" id="KW-0175">Coiled coil</keyword>
<keyword evidence="4" id="KW-1185">Reference proteome</keyword>
<keyword evidence="2" id="KW-1133">Transmembrane helix</keyword>
<keyword evidence="2" id="KW-0472">Membrane</keyword>
<comment type="caution">
    <text evidence="3">The sequence shown here is derived from an EMBL/GenBank/DDBJ whole genome shotgun (WGS) entry which is preliminary data.</text>
</comment>
<feature type="coiled-coil region" evidence="1">
    <location>
        <begin position="123"/>
        <end position="185"/>
    </location>
</feature>
<evidence type="ECO:0000313" key="3">
    <source>
        <dbReference type="EMBL" id="KAA3467486.1"/>
    </source>
</evidence>
<proteinExistence type="predicted"/>
<dbReference type="PANTHER" id="PTHR48200:SF1">
    <property type="entry name" value="AMINOTRANSFERASE-LIKE PLANT MOBILE DOMAIN-CONTAINING PROTEIN"/>
    <property type="match status" value="1"/>
</dbReference>
<dbReference type="Proteomes" id="UP000325315">
    <property type="component" value="Unassembled WGS sequence"/>
</dbReference>
<name>A0A5B6VES3_9ROSI</name>
<evidence type="ECO:0000256" key="1">
    <source>
        <dbReference type="SAM" id="Coils"/>
    </source>
</evidence>
<keyword evidence="2" id="KW-0812">Transmembrane</keyword>